<protein>
    <submittedName>
        <fullName evidence="2">Uncharacterized protein</fullName>
    </submittedName>
</protein>
<evidence type="ECO:0000313" key="3">
    <source>
        <dbReference type="Proteomes" id="UP001277561"/>
    </source>
</evidence>
<comment type="caution">
    <text evidence="2">The sequence shown here is derived from an EMBL/GenBank/DDBJ whole genome shotgun (WGS) entry which is preliminary data.</text>
</comment>
<feature type="region of interest" description="Disordered" evidence="1">
    <location>
        <begin position="1"/>
        <end position="48"/>
    </location>
</feature>
<keyword evidence="3" id="KW-1185">Reference proteome</keyword>
<accession>A0ABU4W230</accession>
<dbReference type="GeneID" id="86882803"/>
<feature type="region of interest" description="Disordered" evidence="1">
    <location>
        <begin position="67"/>
        <end position="93"/>
    </location>
</feature>
<dbReference type="Proteomes" id="UP001277561">
    <property type="component" value="Unassembled WGS sequence"/>
</dbReference>
<dbReference type="EMBL" id="JAVRAD010000009">
    <property type="protein sequence ID" value="MDX8331319.1"/>
    <property type="molecule type" value="Genomic_DNA"/>
</dbReference>
<evidence type="ECO:0000256" key="1">
    <source>
        <dbReference type="SAM" id="MobiDB-lite"/>
    </source>
</evidence>
<sequence>MPTIHPRPNRTVSRDSAGEGAGSVGIHPERAGGGQGYHDDRPDGRYPIPFKVRYRSGRACRTTMWGEAGTVQGPTEPHFPPAGTPAYRWRDDD</sequence>
<name>A0ABU4W230_9HYPH</name>
<dbReference type="RefSeq" id="WP_146258667.1">
    <property type="nucleotide sequence ID" value="NZ_CP192764.1"/>
</dbReference>
<gene>
    <name evidence="2" type="ORF">RMS29_19010</name>
</gene>
<proteinExistence type="predicted"/>
<reference evidence="2" key="1">
    <citation type="journal article" date="2023" name="Phytobiomes J">
        <title>Deciphering the key players within the bacterial microbiota associated with aerial crown gall tumors on rhododendron: Insights into the gallobiome.</title>
        <authorList>
            <person name="Kuzmanovic N."/>
            <person name="Nesme J."/>
            <person name="Wolf J."/>
            <person name="Neumann-Schaal M."/>
            <person name="Petersen J."/>
            <person name="Fernandez-Gnecco G."/>
            <person name="Sproeer C."/>
            <person name="Bunk B."/>
            <person name="Overmann J."/>
            <person name="Sorensen S.J."/>
            <person name="Idczak E."/>
            <person name="Smalla K."/>
        </authorList>
    </citation>
    <scope>NUCLEOTIDE SEQUENCE [LARGE SCALE GENOMIC DNA]</scope>
    <source>
        <strain evidence="2">Rho-14.1</strain>
    </source>
</reference>
<evidence type="ECO:0000313" key="2">
    <source>
        <dbReference type="EMBL" id="MDX8331319.1"/>
    </source>
</evidence>
<organism evidence="2 3">
    <name type="scientific">Agrobacterium rosae</name>
    <dbReference type="NCBI Taxonomy" id="1972867"/>
    <lineage>
        <taxon>Bacteria</taxon>
        <taxon>Pseudomonadati</taxon>
        <taxon>Pseudomonadota</taxon>
        <taxon>Alphaproteobacteria</taxon>
        <taxon>Hyphomicrobiales</taxon>
        <taxon>Rhizobiaceae</taxon>
        <taxon>Rhizobium/Agrobacterium group</taxon>
        <taxon>Agrobacterium</taxon>
    </lineage>
</organism>